<keyword evidence="5" id="KW-0418">Kinase</keyword>
<feature type="coiled-coil region" evidence="6">
    <location>
        <begin position="11"/>
        <end position="45"/>
    </location>
</feature>
<evidence type="ECO:0000256" key="3">
    <source>
        <dbReference type="ARBA" id="ARBA00022553"/>
    </source>
</evidence>
<feature type="domain" description="PAS" evidence="8">
    <location>
        <begin position="500"/>
        <end position="542"/>
    </location>
</feature>
<evidence type="ECO:0000313" key="10">
    <source>
        <dbReference type="EMBL" id="BBO91653.1"/>
    </source>
</evidence>
<dbReference type="SMART" id="SM00086">
    <property type="entry name" value="PAC"/>
    <property type="match status" value="6"/>
</dbReference>
<evidence type="ECO:0000259" key="8">
    <source>
        <dbReference type="PROSITE" id="PS50112"/>
    </source>
</evidence>
<dbReference type="SMART" id="SM00387">
    <property type="entry name" value="HATPase_c"/>
    <property type="match status" value="1"/>
</dbReference>
<dbReference type="NCBIfam" id="TIGR00229">
    <property type="entry name" value="sensory_box"/>
    <property type="match status" value="7"/>
</dbReference>
<keyword evidence="6" id="KW-0175">Coiled coil</keyword>
<accession>A0A5K8AG33</accession>
<dbReference type="InterPro" id="IPR052162">
    <property type="entry name" value="Sensor_kinase/Photoreceptor"/>
</dbReference>
<evidence type="ECO:0000256" key="2">
    <source>
        <dbReference type="ARBA" id="ARBA00012438"/>
    </source>
</evidence>
<comment type="catalytic activity">
    <reaction evidence="1">
        <text>ATP + protein L-histidine = ADP + protein N-phospho-L-histidine.</text>
        <dbReference type="EC" id="2.7.13.3"/>
    </reaction>
</comment>
<evidence type="ECO:0000256" key="6">
    <source>
        <dbReference type="SAM" id="Coils"/>
    </source>
</evidence>
<dbReference type="Proteomes" id="UP000422108">
    <property type="component" value="Chromosome"/>
</dbReference>
<feature type="domain" description="PAS" evidence="8">
    <location>
        <begin position="993"/>
        <end position="1034"/>
    </location>
</feature>
<dbReference type="InterPro" id="IPR003594">
    <property type="entry name" value="HATPase_dom"/>
</dbReference>
<feature type="domain" description="PAC" evidence="9">
    <location>
        <begin position="690"/>
        <end position="742"/>
    </location>
</feature>
<dbReference type="InterPro" id="IPR036097">
    <property type="entry name" value="HisK_dim/P_sf"/>
</dbReference>
<dbReference type="InterPro" id="IPR003661">
    <property type="entry name" value="HisK_dim/P_dom"/>
</dbReference>
<dbReference type="SUPFAM" id="SSF55874">
    <property type="entry name" value="ATPase domain of HSP90 chaperone/DNA topoisomerase II/histidine kinase"/>
    <property type="match status" value="1"/>
</dbReference>
<dbReference type="InterPro" id="IPR035965">
    <property type="entry name" value="PAS-like_dom_sf"/>
</dbReference>
<dbReference type="SMART" id="SM00091">
    <property type="entry name" value="PAS"/>
    <property type="match status" value="6"/>
</dbReference>
<dbReference type="GO" id="GO:0000155">
    <property type="term" value="F:phosphorelay sensor kinase activity"/>
    <property type="evidence" value="ECO:0007669"/>
    <property type="project" value="InterPro"/>
</dbReference>
<evidence type="ECO:0000259" key="7">
    <source>
        <dbReference type="PROSITE" id="PS50109"/>
    </source>
</evidence>
<dbReference type="InterPro" id="IPR013655">
    <property type="entry name" value="PAS_fold_3"/>
</dbReference>
<dbReference type="Pfam" id="PF02518">
    <property type="entry name" value="HATPase_c"/>
    <property type="match status" value="1"/>
</dbReference>
<name>A0A5K8AG33_9BACT</name>
<dbReference type="EC" id="2.7.13.3" evidence="2"/>
<dbReference type="Pfam" id="PF08448">
    <property type="entry name" value="PAS_4"/>
    <property type="match status" value="1"/>
</dbReference>
<dbReference type="PROSITE" id="PS50109">
    <property type="entry name" value="HIS_KIN"/>
    <property type="match status" value="1"/>
</dbReference>
<dbReference type="PANTHER" id="PTHR43304:SF1">
    <property type="entry name" value="PAC DOMAIN-CONTAINING PROTEIN"/>
    <property type="match status" value="1"/>
</dbReference>
<dbReference type="InterPro" id="IPR005467">
    <property type="entry name" value="His_kinase_dom"/>
</dbReference>
<keyword evidence="4" id="KW-0808">Transferase</keyword>
<dbReference type="InterPro" id="IPR013656">
    <property type="entry name" value="PAS_4"/>
</dbReference>
<reference evidence="10 11" key="1">
    <citation type="submission" date="2019-11" db="EMBL/GenBank/DDBJ databases">
        <title>Comparative genomics of hydrocarbon-degrading Desulfosarcina strains.</title>
        <authorList>
            <person name="Watanabe M."/>
            <person name="Kojima H."/>
            <person name="Fukui M."/>
        </authorList>
    </citation>
    <scope>NUCLEOTIDE SEQUENCE [LARGE SCALE GENOMIC DNA]</scope>
    <source>
        <strain evidence="11">oXyS1</strain>
    </source>
</reference>
<dbReference type="InterPro" id="IPR004358">
    <property type="entry name" value="Sig_transdc_His_kin-like_C"/>
</dbReference>
<dbReference type="CDD" id="cd00082">
    <property type="entry name" value="HisKA"/>
    <property type="match status" value="1"/>
</dbReference>
<keyword evidence="3" id="KW-0597">Phosphoprotein</keyword>
<feature type="domain" description="PAC" evidence="9">
    <location>
        <begin position="940"/>
        <end position="992"/>
    </location>
</feature>
<feature type="domain" description="PAC" evidence="9">
    <location>
        <begin position="573"/>
        <end position="623"/>
    </location>
</feature>
<evidence type="ECO:0000256" key="4">
    <source>
        <dbReference type="ARBA" id="ARBA00022679"/>
    </source>
</evidence>
<dbReference type="GO" id="GO:0006355">
    <property type="term" value="P:regulation of DNA-templated transcription"/>
    <property type="evidence" value="ECO:0007669"/>
    <property type="project" value="InterPro"/>
</dbReference>
<dbReference type="Pfam" id="PF13426">
    <property type="entry name" value="PAS_9"/>
    <property type="match status" value="3"/>
</dbReference>
<dbReference type="InterPro" id="IPR001610">
    <property type="entry name" value="PAC"/>
</dbReference>
<organism evidence="10 11">
    <name type="scientific">Desulfosarcina ovata subsp. ovata</name>
    <dbReference type="NCBI Taxonomy" id="2752305"/>
    <lineage>
        <taxon>Bacteria</taxon>
        <taxon>Pseudomonadati</taxon>
        <taxon>Thermodesulfobacteriota</taxon>
        <taxon>Desulfobacteria</taxon>
        <taxon>Desulfobacterales</taxon>
        <taxon>Desulfosarcinaceae</taxon>
        <taxon>Desulfosarcina</taxon>
    </lineage>
</organism>
<feature type="domain" description="PAC" evidence="9">
    <location>
        <begin position="130"/>
        <end position="183"/>
    </location>
</feature>
<evidence type="ECO:0000256" key="5">
    <source>
        <dbReference type="ARBA" id="ARBA00022777"/>
    </source>
</evidence>
<dbReference type="FunFam" id="3.30.450.20:FF:000099">
    <property type="entry name" value="Sensory box sensor histidine kinase"/>
    <property type="match status" value="1"/>
</dbReference>
<dbReference type="EMBL" id="AP021879">
    <property type="protein sequence ID" value="BBO91653.1"/>
    <property type="molecule type" value="Genomic_DNA"/>
</dbReference>
<dbReference type="SUPFAM" id="SSF55785">
    <property type="entry name" value="PYP-like sensor domain (PAS domain)"/>
    <property type="match status" value="7"/>
</dbReference>
<dbReference type="Gene3D" id="3.30.565.10">
    <property type="entry name" value="Histidine kinase-like ATPase, C-terminal domain"/>
    <property type="match status" value="1"/>
</dbReference>
<dbReference type="InterPro" id="IPR018771">
    <property type="entry name" value="PocR_dom"/>
</dbReference>
<dbReference type="CDD" id="cd00130">
    <property type="entry name" value="PAS"/>
    <property type="match status" value="5"/>
</dbReference>
<proteinExistence type="predicted"/>
<evidence type="ECO:0000256" key="1">
    <source>
        <dbReference type="ARBA" id="ARBA00000085"/>
    </source>
</evidence>
<dbReference type="InterPro" id="IPR000014">
    <property type="entry name" value="PAS"/>
</dbReference>
<dbReference type="Gene3D" id="1.10.287.130">
    <property type="match status" value="1"/>
</dbReference>
<dbReference type="SUPFAM" id="SSF47384">
    <property type="entry name" value="Homodimeric domain of signal transducing histidine kinase"/>
    <property type="match status" value="1"/>
</dbReference>
<sequence length="1376" mass="155270">MYSGVLGSSKMKDENKTRSQLIDELQEMRNRVADLQRNSTVENHEKVRAEALRESEERLRLALDAANDGIWDWDPGTGRTYFSPRYYTMLGYAPDEFPPMYESWRRLIHPDDVETAEASVRNALEERVPFAVEFRMKAKNGSWRWILGRGKVAELDAEKKAVRVVGSHTDITEHKRTAEALEKRIVALTQPLEDVEGIAFEDLFNLANIQHLQDLYAEAFGVAALITRPDGTPITRPSNFTVLCSQFIRNTEKGSKNCTISDALIGRHNPAGPIIQPCLSAGLCNAGASITVGGRHIANWLIGQVRNENQKEEDVMAYARELGADESAFRAAYRQVPVMSEEQFERVANVVFTVANQLSMSAYQNIQQARFITERKQTEESLRLTQFIFDKAPIGIWRMGPAGEVLDVNEAACASLGYTRETLCRMTVFDFAPGFDIGDWENGTNQLNETGTKITEAFHQRKSGELFPIQVLEKLVRFKGQEYRLAFVQDITERKRTEKSLRLAQFIIDNANIGIYRIDSAGRIIEVNRKAAQLLGYTKEELESLTMPDIDPLVARTSWWVENWRKLTALGTRDLERQHRRKDGSVFPVEVHSNLLEYEGQQYAIAFVKDITERKRIEESLRLTQFIFDKAPIGIWRMGPTGEVLDVNEAACTSLGYTREAFCRMTAFDVAPGLTPSDWDIQTTRLNEARTITIEAFHQRKGGEIFPVQVIAKLMRFEGQEYHLAFVQDISERKQNEDALREKDQLLHDIGKLVRIGAWKFDPETGKVTTTEEVARIYDFESAQDLSVEKGLGCYHGANREIMEHAFYGLIEQGTPYDLELEIVSAKGIRKWVRTIGHPVMKDGRIIQVQGSFQDISERKQAEENLRKHERLLANILESMSEGVFVLDSDFTVTIYNRGMEVITNVPRESVIGKRPWEVFPHIKNLPVEENIRNVMKGELPVAVKTTHPHNPNVWSRDSFSPIKDADGGVVGVVGVLTDITRQKQAEEELRQLRNYLSNIIDSMPSILVAVDRDGKVTQWNRQTEKTTGLSFEKARFQPLTKVFPRLSGEMDRIGASIRERRVISSPKVTFELGNEIRYEDITIFPLVGNGVKGAVIRLDDVTQQVRLEEMMIQSEKMLSVGGLAAGMAHEINNPLAGILQNASVLRNRLMGDLPANRQAAEAAGITPAAIRHYLELRRLPDMIDGIHESVNRAAAIVRNMLSFARKSDRIFSSQDLGVLLDRTLDLVQTDYSMKTHYDFKHIHINREYDPAPPVLCEATKLQQVFMNILKNGAEAMAGVTDASASPTFVLCIRDDDNWVQVEIEDNGPGMDEKTRRRIFEPFFTTKPVGQGTGLGLSVSYFIIAEDHGGEMRVHATAGGGTCFVIRLPKAGKSGT</sequence>
<dbReference type="Pfam" id="PF10114">
    <property type="entry name" value="PocR"/>
    <property type="match status" value="1"/>
</dbReference>
<feature type="domain" description="Histidine kinase" evidence="7">
    <location>
        <begin position="1127"/>
        <end position="1372"/>
    </location>
</feature>
<dbReference type="SMART" id="SM00388">
    <property type="entry name" value="HisKA"/>
    <property type="match status" value="1"/>
</dbReference>
<feature type="domain" description="PAS" evidence="8">
    <location>
        <begin position="869"/>
        <end position="939"/>
    </location>
</feature>
<dbReference type="PRINTS" id="PR00344">
    <property type="entry name" value="BCTRLSENSOR"/>
</dbReference>
<dbReference type="Gene3D" id="3.30.450.20">
    <property type="entry name" value="PAS domain"/>
    <property type="match status" value="7"/>
</dbReference>
<feature type="domain" description="PAC" evidence="9">
    <location>
        <begin position="817"/>
        <end position="868"/>
    </location>
</feature>
<protein>
    <recommendedName>
        <fullName evidence="2">histidine kinase</fullName>
        <ecNumber evidence="2">2.7.13.3</ecNumber>
    </recommendedName>
</protein>
<evidence type="ECO:0000313" key="11">
    <source>
        <dbReference type="Proteomes" id="UP000422108"/>
    </source>
</evidence>
<dbReference type="PANTHER" id="PTHR43304">
    <property type="entry name" value="PHYTOCHROME-LIKE PROTEIN CPH1"/>
    <property type="match status" value="1"/>
</dbReference>
<dbReference type="Pfam" id="PF08447">
    <property type="entry name" value="PAS_3"/>
    <property type="match status" value="2"/>
</dbReference>
<dbReference type="InterPro" id="IPR013767">
    <property type="entry name" value="PAS_fold"/>
</dbReference>
<keyword evidence="11" id="KW-1185">Reference proteome</keyword>
<feature type="domain" description="PAS" evidence="8">
    <location>
        <begin position="55"/>
        <end position="127"/>
    </location>
</feature>
<dbReference type="InterPro" id="IPR036890">
    <property type="entry name" value="HATPase_C_sf"/>
</dbReference>
<dbReference type="Pfam" id="PF00989">
    <property type="entry name" value="PAS"/>
    <property type="match status" value="1"/>
</dbReference>
<evidence type="ECO:0000259" key="9">
    <source>
        <dbReference type="PROSITE" id="PS50113"/>
    </source>
</evidence>
<dbReference type="InterPro" id="IPR000700">
    <property type="entry name" value="PAS-assoc_C"/>
</dbReference>
<gene>
    <name evidence="10" type="ORF">DSCOOX_48330</name>
</gene>
<dbReference type="PROSITE" id="PS50113">
    <property type="entry name" value="PAC"/>
    <property type="match status" value="5"/>
</dbReference>
<dbReference type="PROSITE" id="PS50112">
    <property type="entry name" value="PAS"/>
    <property type="match status" value="4"/>
</dbReference>